<dbReference type="OrthoDB" id="2521581at2"/>
<sequence length="382" mass="42383">MKLFYLPHNSATPSVNRQLTFDVAKGVAVLLMIMIHVLDFYGLDEVRFSTFGMAIKFAIGWPAASMFVFIMGVFVGSSTSSTPHEEIKRALSLFVLGYLLNLVRGTIPMWLSLKLGLVTYQDVAPHTPLSELLIGDVLQFAGISLLICSSLKHATNKICIWLGAATAIAFLSHSVWDKYTSLTIFDELLKLFVGNEEVGAIFPIFPWAAYPIAGMAFGRFLKRKNDCDAINFTYCLKLGAVCTTLGVLLTLSNPDYHIVTNLRSGPGVVLLMNGIVMLFIFAIHLFVARLKATYVVSLFAFWGKNVTAIYVLQWICIGWGLMLVGLQQLSMLSTLAAMLIVLLISHYLVLPWYNYKNRTISATPEPCSSRKETRVKLESATQ</sequence>
<dbReference type="Proteomes" id="UP000305471">
    <property type="component" value="Unassembled WGS sequence"/>
</dbReference>
<keyword evidence="4" id="KW-1185">Reference proteome</keyword>
<protein>
    <submittedName>
        <fullName evidence="3">DUF1624 domain-containing protein</fullName>
    </submittedName>
</protein>
<keyword evidence="1" id="KW-1133">Transmembrane helix</keyword>
<evidence type="ECO:0000259" key="2">
    <source>
        <dbReference type="Pfam" id="PF07786"/>
    </source>
</evidence>
<feature type="transmembrane region" description="Helical" evidence="1">
    <location>
        <begin position="21"/>
        <end position="38"/>
    </location>
</feature>
<gene>
    <name evidence="3" type="ORF">E5672_07205</name>
</gene>
<name>A0A4U0ZHA0_9ALTE</name>
<feature type="domain" description="Heparan-alpha-glucosaminide N-acetyltransferase catalytic" evidence="2">
    <location>
        <begin position="17"/>
        <end position="224"/>
    </location>
</feature>
<feature type="transmembrane region" description="Helical" evidence="1">
    <location>
        <begin position="198"/>
        <end position="217"/>
    </location>
</feature>
<evidence type="ECO:0000313" key="3">
    <source>
        <dbReference type="EMBL" id="TKB03866.1"/>
    </source>
</evidence>
<dbReference type="EMBL" id="SWCO01000003">
    <property type="protein sequence ID" value="TKB03866.1"/>
    <property type="molecule type" value="Genomic_DNA"/>
</dbReference>
<feature type="transmembrane region" description="Helical" evidence="1">
    <location>
        <begin position="229"/>
        <end position="249"/>
    </location>
</feature>
<feature type="transmembrane region" description="Helical" evidence="1">
    <location>
        <begin position="158"/>
        <end position="176"/>
    </location>
</feature>
<evidence type="ECO:0000256" key="1">
    <source>
        <dbReference type="SAM" id="Phobius"/>
    </source>
</evidence>
<reference evidence="3 4" key="1">
    <citation type="submission" date="2019-04" db="EMBL/GenBank/DDBJ databases">
        <title>Alteromonas portus sp. nov., an alginate lyase-excreting marine bacterium.</title>
        <authorList>
            <person name="Huang H."/>
            <person name="Mo K."/>
            <person name="Bao S."/>
        </authorList>
    </citation>
    <scope>NUCLEOTIDE SEQUENCE [LARGE SCALE GENOMIC DNA]</scope>
    <source>
        <strain evidence="3 4">HB161718</strain>
    </source>
</reference>
<feature type="transmembrane region" description="Helical" evidence="1">
    <location>
        <begin position="332"/>
        <end position="350"/>
    </location>
</feature>
<organism evidence="3 4">
    <name type="scientific">Alteromonas portus</name>
    <dbReference type="NCBI Taxonomy" id="2565549"/>
    <lineage>
        <taxon>Bacteria</taxon>
        <taxon>Pseudomonadati</taxon>
        <taxon>Pseudomonadota</taxon>
        <taxon>Gammaproteobacteria</taxon>
        <taxon>Alteromonadales</taxon>
        <taxon>Alteromonadaceae</taxon>
        <taxon>Alteromonas/Salinimonas group</taxon>
        <taxon>Alteromonas</taxon>
    </lineage>
</organism>
<feature type="transmembrane region" description="Helical" evidence="1">
    <location>
        <begin position="58"/>
        <end position="78"/>
    </location>
</feature>
<keyword evidence="1" id="KW-0812">Transmembrane</keyword>
<accession>A0A4U0ZHA0</accession>
<comment type="caution">
    <text evidence="3">The sequence shown here is derived from an EMBL/GenBank/DDBJ whole genome shotgun (WGS) entry which is preliminary data.</text>
</comment>
<feature type="transmembrane region" description="Helical" evidence="1">
    <location>
        <begin position="269"/>
        <end position="287"/>
    </location>
</feature>
<feature type="transmembrane region" description="Helical" evidence="1">
    <location>
        <begin position="132"/>
        <end position="151"/>
    </location>
</feature>
<dbReference type="Pfam" id="PF07786">
    <property type="entry name" value="HGSNAT_cat"/>
    <property type="match status" value="1"/>
</dbReference>
<proteinExistence type="predicted"/>
<feature type="transmembrane region" description="Helical" evidence="1">
    <location>
        <begin position="308"/>
        <end position="326"/>
    </location>
</feature>
<feature type="transmembrane region" description="Helical" evidence="1">
    <location>
        <begin position="90"/>
        <end position="112"/>
    </location>
</feature>
<dbReference type="RefSeq" id="WP_136781581.1">
    <property type="nucleotide sequence ID" value="NZ_SWCO01000003.1"/>
</dbReference>
<dbReference type="InterPro" id="IPR012429">
    <property type="entry name" value="HGSNAT_cat"/>
</dbReference>
<dbReference type="AlphaFoldDB" id="A0A4U0ZHA0"/>
<evidence type="ECO:0000313" key="4">
    <source>
        <dbReference type="Proteomes" id="UP000305471"/>
    </source>
</evidence>
<keyword evidence="1" id="KW-0472">Membrane</keyword>